<gene>
    <name evidence="7" type="primary">atpH</name>
    <name evidence="8" type="ORF">AR1Y2_0330</name>
</gene>
<dbReference type="RefSeq" id="WP_137327411.1">
    <property type="nucleotide sequence ID" value="NZ_CP040058.1"/>
</dbReference>
<protein>
    <recommendedName>
        <fullName evidence="7">ATP synthase subunit delta</fullName>
    </recommendedName>
    <alternativeName>
        <fullName evidence="7">ATP synthase F(1) sector subunit delta</fullName>
    </alternativeName>
    <alternativeName>
        <fullName evidence="7">F-type ATPase subunit delta</fullName>
        <shortName evidence="7">F-ATPase subunit delta</shortName>
    </alternativeName>
</protein>
<evidence type="ECO:0000313" key="8">
    <source>
        <dbReference type="EMBL" id="QCP33784.1"/>
    </source>
</evidence>
<dbReference type="Proteomes" id="UP000298653">
    <property type="component" value="Chromosome"/>
</dbReference>
<dbReference type="AlphaFoldDB" id="A0A4P8IDL0"/>
<evidence type="ECO:0000256" key="7">
    <source>
        <dbReference type="HAMAP-Rule" id="MF_01416"/>
    </source>
</evidence>
<keyword evidence="3 7" id="KW-0375">Hydrogen ion transport</keyword>
<dbReference type="GO" id="GO:0046933">
    <property type="term" value="F:proton-transporting ATP synthase activity, rotational mechanism"/>
    <property type="evidence" value="ECO:0007669"/>
    <property type="project" value="UniProtKB-UniRule"/>
</dbReference>
<evidence type="ECO:0000256" key="4">
    <source>
        <dbReference type="ARBA" id="ARBA00023065"/>
    </source>
</evidence>
<evidence type="ECO:0000256" key="5">
    <source>
        <dbReference type="ARBA" id="ARBA00023136"/>
    </source>
</evidence>
<dbReference type="PRINTS" id="PR00125">
    <property type="entry name" value="ATPASEDELTA"/>
</dbReference>
<dbReference type="InterPro" id="IPR000711">
    <property type="entry name" value="ATPase_OSCP/dsu"/>
</dbReference>
<keyword evidence="6 7" id="KW-0066">ATP synthesis</keyword>
<evidence type="ECO:0000256" key="3">
    <source>
        <dbReference type="ARBA" id="ARBA00022781"/>
    </source>
</evidence>
<evidence type="ECO:0000256" key="2">
    <source>
        <dbReference type="ARBA" id="ARBA00022448"/>
    </source>
</evidence>
<evidence type="ECO:0000313" key="9">
    <source>
        <dbReference type="Proteomes" id="UP000298653"/>
    </source>
</evidence>
<dbReference type="NCBIfam" id="TIGR01145">
    <property type="entry name" value="ATP_synt_delta"/>
    <property type="match status" value="1"/>
</dbReference>
<keyword evidence="4 7" id="KW-0406">Ion transport</keyword>
<comment type="subcellular location">
    <subcellularLocation>
        <location evidence="7">Cell membrane</location>
        <topology evidence="7">Peripheral membrane protein</topology>
    </subcellularLocation>
    <subcellularLocation>
        <location evidence="1">Membrane</location>
    </subcellularLocation>
</comment>
<comment type="similarity">
    <text evidence="7">Belongs to the ATPase delta chain family.</text>
</comment>
<dbReference type="PANTHER" id="PTHR11910">
    <property type="entry name" value="ATP SYNTHASE DELTA CHAIN"/>
    <property type="match status" value="1"/>
</dbReference>
<comment type="function">
    <text evidence="7">F(1)F(0) ATP synthase produces ATP from ADP in the presence of a proton or sodium gradient. F-type ATPases consist of two structural domains, F(1) containing the extramembraneous catalytic core and F(0) containing the membrane proton channel, linked together by a central stalk and a peripheral stalk. During catalysis, ATP synthesis in the catalytic domain of F(1) is coupled via a rotary mechanism of the central stalk subunits to proton translocation.</text>
</comment>
<dbReference type="HAMAP" id="MF_01416">
    <property type="entry name" value="ATP_synth_delta_bact"/>
    <property type="match status" value="1"/>
</dbReference>
<name>A0A4P8IDL0_9FIRM</name>
<dbReference type="Gene3D" id="1.10.520.20">
    <property type="entry name" value="N-terminal domain of the delta subunit of the F1F0-ATP synthase"/>
    <property type="match status" value="1"/>
</dbReference>
<dbReference type="OrthoDB" id="9802471at2"/>
<dbReference type="GO" id="GO:0045259">
    <property type="term" value="C:proton-transporting ATP synthase complex"/>
    <property type="evidence" value="ECO:0007669"/>
    <property type="project" value="UniProtKB-KW"/>
</dbReference>
<evidence type="ECO:0000256" key="1">
    <source>
        <dbReference type="ARBA" id="ARBA00004370"/>
    </source>
</evidence>
<accession>A0A4P8IDL0</accession>
<organism evidence="8 9">
    <name type="scientific">Anaerostipes rhamnosivorans</name>
    <dbReference type="NCBI Taxonomy" id="1229621"/>
    <lineage>
        <taxon>Bacteria</taxon>
        <taxon>Bacillati</taxon>
        <taxon>Bacillota</taxon>
        <taxon>Clostridia</taxon>
        <taxon>Lachnospirales</taxon>
        <taxon>Lachnospiraceae</taxon>
        <taxon>Anaerostipes</taxon>
    </lineage>
</organism>
<dbReference type="GO" id="GO:0005886">
    <property type="term" value="C:plasma membrane"/>
    <property type="evidence" value="ECO:0007669"/>
    <property type="project" value="UniProtKB-SubCell"/>
</dbReference>
<keyword evidence="2 7" id="KW-0813">Transport</keyword>
<dbReference type="Pfam" id="PF00213">
    <property type="entry name" value="OSCP"/>
    <property type="match status" value="1"/>
</dbReference>
<dbReference type="EMBL" id="CP040058">
    <property type="protein sequence ID" value="QCP33784.1"/>
    <property type="molecule type" value="Genomic_DNA"/>
</dbReference>
<comment type="function">
    <text evidence="7">This protein is part of the stalk that links CF(0) to CF(1). It either transmits conformational changes from CF(0) to CF(1) or is implicated in proton conduction.</text>
</comment>
<proteinExistence type="inferred from homology"/>
<keyword evidence="5 7" id="KW-0472">Membrane</keyword>
<keyword evidence="9" id="KW-1185">Reference proteome</keyword>
<dbReference type="KEGG" id="arf:AR1Y2_0330"/>
<keyword evidence="7" id="KW-0139">CF(1)</keyword>
<dbReference type="SUPFAM" id="SSF47928">
    <property type="entry name" value="N-terminal domain of the delta subunit of the F1F0-ATP synthase"/>
    <property type="match status" value="1"/>
</dbReference>
<reference evidence="8 9" key="1">
    <citation type="submission" date="2019-05" db="EMBL/GenBank/DDBJ databases">
        <title>Complete genome sequencing of Anaerostipes rhamnosivorans.</title>
        <authorList>
            <person name="Bui T.P.N."/>
            <person name="de Vos W.M."/>
        </authorList>
    </citation>
    <scope>NUCLEOTIDE SEQUENCE [LARGE SCALE GENOMIC DNA]</scope>
    <source>
        <strain evidence="8 9">1y2</strain>
    </source>
</reference>
<keyword evidence="7" id="KW-1003">Cell membrane</keyword>
<evidence type="ECO:0000256" key="6">
    <source>
        <dbReference type="ARBA" id="ARBA00023310"/>
    </source>
</evidence>
<sequence length="181" mass="20677">MAKLVSKTYGDAYLTLAEERKTLDTVMEEVLAVRRVFLESGELNQMLSHPKIVKEEKMRILETAFKGRISEDMMGFLLVIVKKDRYRDIMPILDYIISQMKKKEGIGSLKVASAFSLSEGQKADIVSRMKELTDYKEFEVDYEVDESLIGGLVLRLEDRVIDSSIKTKLQTMGKSLSKIQL</sequence>
<dbReference type="InterPro" id="IPR026015">
    <property type="entry name" value="ATP_synth_OSCP/delta_N_sf"/>
</dbReference>